<evidence type="ECO:0000256" key="6">
    <source>
        <dbReference type="SAM" id="MobiDB-lite"/>
    </source>
</evidence>
<dbReference type="FunFam" id="4.10.280.10:FF:000061">
    <property type="entry name" value="Transcription factor SPEECHLESS"/>
    <property type="match status" value="1"/>
</dbReference>
<reference evidence="8 9" key="1">
    <citation type="submission" date="2024-04" db="EMBL/GenBank/DDBJ databases">
        <title>The reference genome of an endangered Asteraceae, Deinandra increscens subsp. villosa, native to the Central Coast of California.</title>
        <authorList>
            <person name="Guilliams M."/>
            <person name="Hasenstab-Lehman K."/>
            <person name="Meyer R."/>
            <person name="Mcevoy S."/>
        </authorList>
    </citation>
    <scope>NUCLEOTIDE SEQUENCE [LARGE SCALE GENOMIC DNA]</scope>
    <source>
        <tissue evidence="8">Leaf</tissue>
    </source>
</reference>
<dbReference type="PANTHER" id="PTHR46684:SF4">
    <property type="entry name" value="TRANSCRIPTION FACTOR SPEECHLESS"/>
    <property type="match status" value="1"/>
</dbReference>
<feature type="compositionally biased region" description="Polar residues" evidence="6">
    <location>
        <begin position="454"/>
        <end position="466"/>
    </location>
</feature>
<dbReference type="InterPro" id="IPR011598">
    <property type="entry name" value="bHLH_dom"/>
</dbReference>
<proteinExistence type="predicted"/>
<dbReference type="InterPro" id="IPR044283">
    <property type="entry name" value="FAMA/SPEECHLESS/MUTE-like"/>
</dbReference>
<dbReference type="GO" id="GO:0005634">
    <property type="term" value="C:nucleus"/>
    <property type="evidence" value="ECO:0007669"/>
    <property type="project" value="UniProtKB-SubCell"/>
</dbReference>
<dbReference type="GO" id="GO:0003677">
    <property type="term" value="F:DNA binding"/>
    <property type="evidence" value="ECO:0007669"/>
    <property type="project" value="UniProtKB-KW"/>
</dbReference>
<organism evidence="8 9">
    <name type="scientific">Deinandra increscens subsp. villosa</name>
    <dbReference type="NCBI Taxonomy" id="3103831"/>
    <lineage>
        <taxon>Eukaryota</taxon>
        <taxon>Viridiplantae</taxon>
        <taxon>Streptophyta</taxon>
        <taxon>Embryophyta</taxon>
        <taxon>Tracheophyta</taxon>
        <taxon>Spermatophyta</taxon>
        <taxon>Magnoliopsida</taxon>
        <taxon>eudicotyledons</taxon>
        <taxon>Gunneridae</taxon>
        <taxon>Pentapetalae</taxon>
        <taxon>asterids</taxon>
        <taxon>campanulids</taxon>
        <taxon>Asterales</taxon>
        <taxon>Asteraceae</taxon>
        <taxon>Asteroideae</taxon>
        <taxon>Heliantheae alliance</taxon>
        <taxon>Madieae</taxon>
        <taxon>Madiinae</taxon>
        <taxon>Deinandra</taxon>
    </lineage>
</organism>
<evidence type="ECO:0000256" key="2">
    <source>
        <dbReference type="ARBA" id="ARBA00023015"/>
    </source>
</evidence>
<dbReference type="Pfam" id="PF00010">
    <property type="entry name" value="HLH"/>
    <property type="match status" value="1"/>
</dbReference>
<keyword evidence="2" id="KW-0805">Transcription regulation</keyword>
<dbReference type="Proteomes" id="UP001408789">
    <property type="component" value="Unassembled WGS sequence"/>
</dbReference>
<feature type="region of interest" description="Disordered" evidence="6">
    <location>
        <begin position="210"/>
        <end position="229"/>
    </location>
</feature>
<dbReference type="SUPFAM" id="SSF47459">
    <property type="entry name" value="HLH, helix-loop-helix DNA-binding domain"/>
    <property type="match status" value="1"/>
</dbReference>
<dbReference type="InterPro" id="IPR006734">
    <property type="entry name" value="PLATZ"/>
</dbReference>
<accession>A0AAP0DEM4</accession>
<evidence type="ECO:0000313" key="9">
    <source>
        <dbReference type="Proteomes" id="UP001408789"/>
    </source>
</evidence>
<keyword evidence="5" id="KW-0539">Nucleus</keyword>
<comment type="subcellular location">
    <subcellularLocation>
        <location evidence="1">Nucleus</location>
    </subcellularLocation>
</comment>
<dbReference type="PROSITE" id="PS50888">
    <property type="entry name" value="BHLH"/>
    <property type="match status" value="1"/>
</dbReference>
<keyword evidence="4" id="KW-0804">Transcription</keyword>
<sequence>MAEKLTASLTDFFDGYIEQFADKNFISSTLEVLEGTSTRFEVERLLVSQKSNSSCSGFPEAEMDSPKTKRQKVAAEEDGGVNSDGQQKVSHITVERNRRKQMNEHLTVLRSLMPCFYVKRGDQASIIGGVVDYITELQQVLQSLEAKKQRKVYSDVLSPRPSPLSPRKPPLSPGPLLPISPRTPQPISPYRPRLQQPLVANNSYLQPSSMANITPPLLDPSPSSSSSNSDIVNELVANSKSSIADVEVKFSGSNLLLKTISPRLQGQATKIVSVLEDLSLEILQAGINTIDETMVNSFTIKISSERFIKMIHTLCFQEIKIGQDTSASSILKPPSLDFRHTSPTTSPPASLHTTDDASQQIPNNYRRFISEQVQNRERLKQIHRNIQIRRSLYHDVVRVSEIQKHLDLTSVKTYVINSAKVVFSIPSDSARLAVISQDLSPVDLINVKNLTAGSTESSIDETSGSKQVELVDEQSSGSVFPGSGTSENH</sequence>
<feature type="domain" description="BHLH" evidence="7">
    <location>
        <begin position="86"/>
        <end position="137"/>
    </location>
</feature>
<dbReference type="CDD" id="cd11448">
    <property type="entry name" value="bHLH_AtFAMA_like"/>
    <property type="match status" value="1"/>
</dbReference>
<dbReference type="SMART" id="SM00353">
    <property type="entry name" value="HLH"/>
    <property type="match status" value="1"/>
</dbReference>
<dbReference type="AlphaFoldDB" id="A0AAP0DEM4"/>
<dbReference type="GO" id="GO:0046983">
    <property type="term" value="F:protein dimerization activity"/>
    <property type="evidence" value="ECO:0007669"/>
    <property type="project" value="InterPro"/>
</dbReference>
<feature type="compositionally biased region" description="Polar residues" evidence="6">
    <location>
        <begin position="341"/>
        <end position="357"/>
    </location>
</feature>
<gene>
    <name evidence="8" type="ORF">SSX86_008074</name>
</gene>
<comment type="caution">
    <text evidence="8">The sequence shown here is derived from an EMBL/GenBank/DDBJ whole genome shotgun (WGS) entry which is preliminary data.</text>
</comment>
<feature type="region of interest" description="Disordered" evidence="6">
    <location>
        <begin position="151"/>
        <end position="187"/>
    </location>
</feature>
<evidence type="ECO:0000256" key="3">
    <source>
        <dbReference type="ARBA" id="ARBA00023125"/>
    </source>
</evidence>
<dbReference type="GO" id="GO:0003700">
    <property type="term" value="F:DNA-binding transcription factor activity"/>
    <property type="evidence" value="ECO:0007669"/>
    <property type="project" value="InterPro"/>
</dbReference>
<dbReference type="PANTHER" id="PTHR46684">
    <property type="entry name" value="TRANSCRIPTION FACTOR FAMA"/>
    <property type="match status" value="1"/>
</dbReference>
<name>A0AAP0DEM4_9ASTR</name>
<evidence type="ECO:0000256" key="4">
    <source>
        <dbReference type="ARBA" id="ARBA00023163"/>
    </source>
</evidence>
<feature type="compositionally biased region" description="Low complexity" evidence="6">
    <location>
        <begin position="220"/>
        <end position="229"/>
    </location>
</feature>
<protein>
    <recommendedName>
        <fullName evidence="7">BHLH domain-containing protein</fullName>
    </recommendedName>
</protein>
<feature type="region of interest" description="Disordered" evidence="6">
    <location>
        <begin position="52"/>
        <end position="90"/>
    </location>
</feature>
<feature type="region of interest" description="Disordered" evidence="6">
    <location>
        <begin position="454"/>
        <end position="489"/>
    </location>
</feature>
<dbReference type="Pfam" id="PF04640">
    <property type="entry name" value="PLATZ"/>
    <property type="match status" value="1"/>
</dbReference>
<feature type="compositionally biased region" description="Pro residues" evidence="6">
    <location>
        <begin position="160"/>
        <end position="187"/>
    </location>
</feature>
<dbReference type="InterPro" id="IPR036638">
    <property type="entry name" value="HLH_DNA-bd_sf"/>
</dbReference>
<evidence type="ECO:0000259" key="7">
    <source>
        <dbReference type="PROSITE" id="PS50888"/>
    </source>
</evidence>
<dbReference type="EMBL" id="JBCNJP010000010">
    <property type="protein sequence ID" value="KAK9071645.1"/>
    <property type="molecule type" value="Genomic_DNA"/>
</dbReference>
<dbReference type="Gene3D" id="4.10.280.10">
    <property type="entry name" value="Helix-loop-helix DNA-binding domain"/>
    <property type="match status" value="1"/>
</dbReference>
<feature type="compositionally biased region" description="Polar residues" evidence="6">
    <location>
        <begin position="473"/>
        <end position="489"/>
    </location>
</feature>
<evidence type="ECO:0000256" key="5">
    <source>
        <dbReference type="ARBA" id="ARBA00023242"/>
    </source>
</evidence>
<dbReference type="GO" id="GO:0010052">
    <property type="term" value="P:guard cell differentiation"/>
    <property type="evidence" value="ECO:0007669"/>
    <property type="project" value="InterPro"/>
</dbReference>
<keyword evidence="9" id="KW-1185">Reference proteome</keyword>
<evidence type="ECO:0000256" key="1">
    <source>
        <dbReference type="ARBA" id="ARBA00004123"/>
    </source>
</evidence>
<feature type="region of interest" description="Disordered" evidence="6">
    <location>
        <begin position="332"/>
        <end position="357"/>
    </location>
</feature>
<keyword evidence="3" id="KW-0238">DNA-binding</keyword>
<dbReference type="GO" id="GO:0045893">
    <property type="term" value="P:positive regulation of DNA-templated transcription"/>
    <property type="evidence" value="ECO:0007669"/>
    <property type="project" value="TreeGrafter"/>
</dbReference>
<evidence type="ECO:0000313" key="8">
    <source>
        <dbReference type="EMBL" id="KAK9071645.1"/>
    </source>
</evidence>